<dbReference type="STRING" id="502779.C1GQ31"/>
<dbReference type="InterPro" id="IPR000192">
    <property type="entry name" value="Aminotrans_V_dom"/>
</dbReference>
<evidence type="ECO:0000256" key="1">
    <source>
        <dbReference type="ARBA" id="ARBA00022898"/>
    </source>
</evidence>
<dbReference type="RefSeq" id="XP_002798087.1">
    <property type="nucleotide sequence ID" value="XM_002798041.2"/>
</dbReference>
<proteinExistence type="predicted"/>
<dbReference type="KEGG" id="pbl:PAAG_00626"/>
<evidence type="ECO:0000313" key="4">
    <source>
        <dbReference type="Proteomes" id="UP000002059"/>
    </source>
</evidence>
<dbReference type="PANTHER" id="PTHR43092:SF2">
    <property type="entry name" value="HERCYNYLCYSTEINE SULFOXIDE LYASE"/>
    <property type="match status" value="1"/>
</dbReference>
<keyword evidence="4" id="KW-1185">Reference proteome</keyword>
<dbReference type="GeneID" id="9101310"/>
<evidence type="ECO:0000259" key="2">
    <source>
        <dbReference type="Pfam" id="PF00266"/>
    </source>
</evidence>
<dbReference type="EMBL" id="KN293992">
    <property type="protein sequence ID" value="EEH36303.1"/>
    <property type="molecule type" value="Genomic_DNA"/>
</dbReference>
<name>C1GQ31_PARBA</name>
<gene>
    <name evidence="3" type="ORF">PAAG_00626</name>
</gene>
<dbReference type="SUPFAM" id="SSF53383">
    <property type="entry name" value="PLP-dependent transferases"/>
    <property type="match status" value="1"/>
</dbReference>
<accession>C1GQ31</accession>
<sequence length="475" mass="52974">MGFVEALEQTPFGHSMAKHFLFDPKYRNLNHGSYGSFPRAVQVEARKFQDELESKPDLFIRYLQSEYIDTSRKELARLLKVPVNEVVITKNATTGVNTVLRNFVYAPGDVIIYFSTVYAACEKLIASLMETTPVQARKVPYSFPTTHEEIVKGFVEVVKQAKEEGLNVRVALFDTIVSNPGVRFPFEQLVEECRKEGILSCVDGAHGIGHIPLDLGKLDADFFVSNCHKWLFVPRGCAVFHVPVRNQHLIRTTVPTSHGFEPKNMEVGLPIPRPASKSAFEFQFDFVATNDDSPYYSIPAAIKFREQVCGGEEKIMEYCLQLAHEGGNLVAQILGTDVMSEPGVDPKVADASKLRQCAFANVRLPLAVDDGSGRHVEKESPYPVIDGRNAMAVGKWIQEKLMFEHNTAVPTFPHGGWMWARLSAQVYLELDDFKWFAGVLKELAGKAGKGEAYSELGITDISKNINAVQLNGTRK</sequence>
<dbReference type="Pfam" id="PF00266">
    <property type="entry name" value="Aminotran_5"/>
    <property type="match status" value="1"/>
</dbReference>
<keyword evidence="1" id="KW-0663">Pyridoxal phosphate</keyword>
<dbReference type="PANTHER" id="PTHR43092">
    <property type="entry name" value="L-CYSTEINE DESULFHYDRASE"/>
    <property type="match status" value="1"/>
</dbReference>
<dbReference type="eggNOG" id="KOG1549">
    <property type="taxonomic scope" value="Eukaryota"/>
</dbReference>
<dbReference type="VEuPathDB" id="FungiDB:PAAG_00626"/>
<evidence type="ECO:0000313" key="3">
    <source>
        <dbReference type="EMBL" id="EEH36303.1"/>
    </source>
</evidence>
<dbReference type="AlphaFoldDB" id="C1GQ31"/>
<reference evidence="3 4" key="1">
    <citation type="journal article" date="2011" name="PLoS Genet.">
        <title>Comparative genomic analysis of human fungal pathogens causing paracoccidioidomycosis.</title>
        <authorList>
            <person name="Desjardins C.A."/>
            <person name="Champion M.D."/>
            <person name="Holder J.W."/>
            <person name="Muszewska A."/>
            <person name="Goldberg J."/>
            <person name="Bailao A.M."/>
            <person name="Brigido M.M."/>
            <person name="Ferreira M.E."/>
            <person name="Garcia A.M."/>
            <person name="Grynberg M."/>
            <person name="Gujja S."/>
            <person name="Heiman D.I."/>
            <person name="Henn M.R."/>
            <person name="Kodira C.D."/>
            <person name="Leon-Narvaez H."/>
            <person name="Longo L.V."/>
            <person name="Ma L.J."/>
            <person name="Malavazi I."/>
            <person name="Matsuo A.L."/>
            <person name="Morais F.V."/>
            <person name="Pereira M."/>
            <person name="Rodriguez-Brito S."/>
            <person name="Sakthikumar S."/>
            <person name="Salem-Izacc S.M."/>
            <person name="Sykes S.M."/>
            <person name="Teixeira M.M."/>
            <person name="Vallejo M.C."/>
            <person name="Walter M.E."/>
            <person name="Yandava C."/>
            <person name="Young S."/>
            <person name="Zeng Q."/>
            <person name="Zucker J."/>
            <person name="Felipe M.S."/>
            <person name="Goldman G.H."/>
            <person name="Haas B.J."/>
            <person name="McEwen J.G."/>
            <person name="Nino-Vega G."/>
            <person name="Puccia R."/>
            <person name="San-Blas G."/>
            <person name="Soares C.M."/>
            <person name="Birren B.W."/>
            <person name="Cuomo C.A."/>
        </authorList>
    </citation>
    <scope>NUCLEOTIDE SEQUENCE [LARGE SCALE GENOMIC DNA]</scope>
    <source>
        <strain evidence="4">ATCC MYA-826 / Pb01</strain>
    </source>
</reference>
<dbReference type="Proteomes" id="UP000002059">
    <property type="component" value="Partially assembled WGS sequence"/>
</dbReference>
<dbReference type="OrthoDB" id="5978656at2759"/>
<dbReference type="InterPro" id="IPR015424">
    <property type="entry name" value="PyrdxlP-dep_Trfase"/>
</dbReference>
<dbReference type="HOGENOM" id="CLU_003433_3_0_1"/>
<dbReference type="InterPro" id="IPR015421">
    <property type="entry name" value="PyrdxlP-dep_Trfase_major"/>
</dbReference>
<feature type="domain" description="Aminotransferase class V" evidence="2">
    <location>
        <begin position="67"/>
        <end position="242"/>
    </location>
</feature>
<dbReference type="OMA" id="KELVQMC"/>
<protein>
    <recommendedName>
        <fullName evidence="2">Aminotransferase class V domain-containing protein</fullName>
    </recommendedName>
</protein>
<organism evidence="3 4">
    <name type="scientific">Paracoccidioides lutzii (strain ATCC MYA-826 / Pb01)</name>
    <name type="common">Paracoccidioides brasiliensis</name>
    <dbReference type="NCBI Taxonomy" id="502779"/>
    <lineage>
        <taxon>Eukaryota</taxon>
        <taxon>Fungi</taxon>
        <taxon>Dikarya</taxon>
        <taxon>Ascomycota</taxon>
        <taxon>Pezizomycotina</taxon>
        <taxon>Eurotiomycetes</taxon>
        <taxon>Eurotiomycetidae</taxon>
        <taxon>Onygenales</taxon>
        <taxon>Ajellomycetaceae</taxon>
        <taxon>Paracoccidioides</taxon>
    </lineage>
</organism>
<dbReference type="Gene3D" id="3.40.640.10">
    <property type="entry name" value="Type I PLP-dependent aspartate aminotransferase-like (Major domain)"/>
    <property type="match status" value="1"/>
</dbReference>